<keyword evidence="4" id="KW-1185">Reference proteome</keyword>
<keyword evidence="2" id="KW-1133">Transmembrane helix</keyword>
<reference evidence="3" key="1">
    <citation type="submission" date="2021-06" db="EMBL/GenBank/DDBJ databases">
        <title>Parelaphostrongylus tenuis whole genome reference sequence.</title>
        <authorList>
            <person name="Garwood T.J."/>
            <person name="Larsen P.A."/>
            <person name="Fountain-Jones N.M."/>
            <person name="Garbe J.R."/>
            <person name="Macchietto M.G."/>
            <person name="Kania S.A."/>
            <person name="Gerhold R.W."/>
            <person name="Richards J.E."/>
            <person name="Wolf T.M."/>
        </authorList>
    </citation>
    <scope>NUCLEOTIDE SEQUENCE</scope>
    <source>
        <strain evidence="3">MNPRO001-30</strain>
        <tissue evidence="3">Meninges</tissue>
    </source>
</reference>
<organism evidence="3 4">
    <name type="scientific">Parelaphostrongylus tenuis</name>
    <name type="common">Meningeal worm</name>
    <dbReference type="NCBI Taxonomy" id="148309"/>
    <lineage>
        <taxon>Eukaryota</taxon>
        <taxon>Metazoa</taxon>
        <taxon>Ecdysozoa</taxon>
        <taxon>Nematoda</taxon>
        <taxon>Chromadorea</taxon>
        <taxon>Rhabditida</taxon>
        <taxon>Rhabditina</taxon>
        <taxon>Rhabditomorpha</taxon>
        <taxon>Strongyloidea</taxon>
        <taxon>Metastrongylidae</taxon>
        <taxon>Parelaphostrongylus</taxon>
    </lineage>
</organism>
<evidence type="ECO:0000256" key="2">
    <source>
        <dbReference type="SAM" id="Phobius"/>
    </source>
</evidence>
<evidence type="ECO:0000313" key="3">
    <source>
        <dbReference type="EMBL" id="KAJ1371326.1"/>
    </source>
</evidence>
<feature type="compositionally biased region" description="Polar residues" evidence="1">
    <location>
        <begin position="83"/>
        <end position="101"/>
    </location>
</feature>
<dbReference type="AlphaFoldDB" id="A0AAD5R8B6"/>
<feature type="compositionally biased region" description="Polar residues" evidence="1">
    <location>
        <begin position="114"/>
        <end position="125"/>
    </location>
</feature>
<feature type="region of interest" description="Disordered" evidence="1">
    <location>
        <begin position="154"/>
        <end position="174"/>
    </location>
</feature>
<protein>
    <submittedName>
        <fullName evidence="3">Uncharacterized protein</fullName>
    </submittedName>
</protein>
<gene>
    <name evidence="3" type="ORF">KIN20_033261</name>
</gene>
<evidence type="ECO:0000313" key="4">
    <source>
        <dbReference type="Proteomes" id="UP001196413"/>
    </source>
</evidence>
<evidence type="ECO:0000256" key="1">
    <source>
        <dbReference type="SAM" id="MobiDB-lite"/>
    </source>
</evidence>
<feature type="region of interest" description="Disordered" evidence="1">
    <location>
        <begin position="38"/>
        <end position="101"/>
    </location>
</feature>
<feature type="compositionally biased region" description="Basic and acidic residues" evidence="1">
    <location>
        <begin position="164"/>
        <end position="174"/>
    </location>
</feature>
<accession>A0AAD5R8B6</accession>
<keyword evidence="2" id="KW-0472">Membrane</keyword>
<keyword evidence="2" id="KW-0812">Transmembrane</keyword>
<name>A0AAD5R8B6_PARTN</name>
<dbReference type="Proteomes" id="UP001196413">
    <property type="component" value="Unassembled WGS sequence"/>
</dbReference>
<proteinExistence type="predicted"/>
<feature type="transmembrane region" description="Helical" evidence="2">
    <location>
        <begin position="222"/>
        <end position="243"/>
    </location>
</feature>
<comment type="caution">
    <text evidence="3">The sequence shown here is derived from an EMBL/GenBank/DDBJ whole genome shotgun (WGS) entry which is preliminary data.</text>
</comment>
<feature type="region of interest" description="Disordered" evidence="1">
    <location>
        <begin position="111"/>
        <end position="130"/>
    </location>
</feature>
<feature type="compositionally biased region" description="Polar residues" evidence="1">
    <location>
        <begin position="41"/>
        <end position="53"/>
    </location>
</feature>
<feature type="compositionally biased region" description="Polar residues" evidence="1">
    <location>
        <begin position="60"/>
        <end position="74"/>
    </location>
</feature>
<sequence>MNLFSFSEMVQAIFEKRKPLNTIRLENFEAGRNSRRISFNGIGSSRASRSTSPVKKRNQVLPSLTFSKAPSAQPSKRLPASLPVSQQNNSTMLKNEQSKTTSFVAQPNFHGIESSRTSKQSSPQGESKAKERVLVGGHFMNVGEAEDPFQRALKANKGQHSQRSSREKMDDERRLSFTPAHFSKEVLRNRDIRRRRSQIDKAGEEDCDFSHLNSMIRTEEEVTAIVISIIIGVIFFVGLFVSFRRNMQ</sequence>
<dbReference type="EMBL" id="JAHQIW010006963">
    <property type="protein sequence ID" value="KAJ1371326.1"/>
    <property type="molecule type" value="Genomic_DNA"/>
</dbReference>